<organism evidence="8 9">
    <name type="scientific">Candidatus Gottesmanbacteria bacterium RIFCSPHIGHO2_02_FULL_40_13</name>
    <dbReference type="NCBI Taxonomy" id="1798384"/>
    <lineage>
        <taxon>Bacteria</taxon>
        <taxon>Candidatus Gottesmaniibacteriota</taxon>
    </lineage>
</organism>
<dbReference type="InterPro" id="IPR011990">
    <property type="entry name" value="TPR-like_helical_dom_sf"/>
</dbReference>
<evidence type="ECO:0000313" key="8">
    <source>
        <dbReference type="EMBL" id="OGG21430.1"/>
    </source>
</evidence>
<evidence type="ECO:0000259" key="7">
    <source>
        <dbReference type="Pfam" id="PF04932"/>
    </source>
</evidence>
<feature type="transmembrane region" description="Helical" evidence="6">
    <location>
        <begin position="524"/>
        <end position="545"/>
    </location>
</feature>
<dbReference type="InterPro" id="IPR007016">
    <property type="entry name" value="O-antigen_ligase-rel_domated"/>
</dbReference>
<dbReference type="SMART" id="SM00028">
    <property type="entry name" value="TPR"/>
    <property type="match status" value="3"/>
</dbReference>
<evidence type="ECO:0000256" key="6">
    <source>
        <dbReference type="SAM" id="Phobius"/>
    </source>
</evidence>
<gene>
    <name evidence="8" type="ORF">A3D03_02890</name>
</gene>
<feature type="transmembrane region" description="Helical" evidence="6">
    <location>
        <begin position="175"/>
        <end position="194"/>
    </location>
</feature>
<dbReference type="GO" id="GO:0016020">
    <property type="term" value="C:membrane"/>
    <property type="evidence" value="ECO:0007669"/>
    <property type="project" value="UniProtKB-SubCell"/>
</dbReference>
<feature type="transmembrane region" description="Helical" evidence="6">
    <location>
        <begin position="282"/>
        <end position="300"/>
    </location>
</feature>
<feature type="transmembrane region" description="Helical" evidence="6">
    <location>
        <begin position="43"/>
        <end position="61"/>
    </location>
</feature>
<dbReference type="Pfam" id="PF13181">
    <property type="entry name" value="TPR_8"/>
    <property type="match status" value="1"/>
</dbReference>
<keyword evidence="5" id="KW-0802">TPR repeat</keyword>
<dbReference type="SUPFAM" id="SSF48452">
    <property type="entry name" value="TPR-like"/>
    <property type="match status" value="2"/>
</dbReference>
<feature type="transmembrane region" description="Helical" evidence="6">
    <location>
        <begin position="397"/>
        <end position="422"/>
    </location>
</feature>
<dbReference type="AlphaFoldDB" id="A0A1F6A9G6"/>
<dbReference type="PROSITE" id="PS50005">
    <property type="entry name" value="TPR"/>
    <property type="match status" value="1"/>
</dbReference>
<evidence type="ECO:0000313" key="9">
    <source>
        <dbReference type="Proteomes" id="UP000177092"/>
    </source>
</evidence>
<evidence type="ECO:0000256" key="3">
    <source>
        <dbReference type="ARBA" id="ARBA00022989"/>
    </source>
</evidence>
<feature type="transmembrane region" description="Helical" evidence="6">
    <location>
        <begin position="460"/>
        <end position="478"/>
    </location>
</feature>
<feature type="transmembrane region" description="Helical" evidence="6">
    <location>
        <begin position="133"/>
        <end position="155"/>
    </location>
</feature>
<feature type="repeat" description="TPR" evidence="5">
    <location>
        <begin position="668"/>
        <end position="701"/>
    </location>
</feature>
<feature type="transmembrane region" description="Helical" evidence="6">
    <location>
        <begin position="223"/>
        <end position="243"/>
    </location>
</feature>
<dbReference type="PANTHER" id="PTHR37422">
    <property type="entry name" value="TEICHURONIC ACID BIOSYNTHESIS PROTEIN TUAE"/>
    <property type="match status" value="1"/>
</dbReference>
<feature type="transmembrane region" description="Helical" evidence="6">
    <location>
        <begin position="103"/>
        <end position="121"/>
    </location>
</feature>
<evidence type="ECO:0000256" key="5">
    <source>
        <dbReference type="PROSITE-ProRule" id="PRU00339"/>
    </source>
</evidence>
<dbReference type="InterPro" id="IPR051533">
    <property type="entry name" value="WaaL-like"/>
</dbReference>
<reference evidence="8 9" key="1">
    <citation type="journal article" date="2016" name="Nat. Commun.">
        <title>Thousands of microbial genomes shed light on interconnected biogeochemical processes in an aquifer system.</title>
        <authorList>
            <person name="Anantharaman K."/>
            <person name="Brown C.T."/>
            <person name="Hug L.A."/>
            <person name="Sharon I."/>
            <person name="Castelle C.J."/>
            <person name="Probst A.J."/>
            <person name="Thomas B.C."/>
            <person name="Singh A."/>
            <person name="Wilkins M.J."/>
            <person name="Karaoz U."/>
            <person name="Brodie E.L."/>
            <person name="Williams K.H."/>
            <person name="Hubbard S.S."/>
            <person name="Banfield J.F."/>
        </authorList>
    </citation>
    <scope>NUCLEOTIDE SEQUENCE [LARGE SCALE GENOMIC DNA]</scope>
</reference>
<dbReference type="Gene3D" id="1.25.40.10">
    <property type="entry name" value="Tetratricopeptide repeat domain"/>
    <property type="match status" value="2"/>
</dbReference>
<dbReference type="InterPro" id="IPR019734">
    <property type="entry name" value="TPR_rpt"/>
</dbReference>
<proteinExistence type="predicted"/>
<evidence type="ECO:0000256" key="2">
    <source>
        <dbReference type="ARBA" id="ARBA00022692"/>
    </source>
</evidence>
<sequence length="747" mass="86291">MTNKLINIFQKTIITSFFLLFFLVPLFLTPFNYELFEYNKMMAAYGFTVIILGSWLIKMVIKKEIIFRRTPLDLPLLLFLLSQVISTYLSIDRHVSLFGYYSRFNGGLISTFCYLTLYYAFVSNFPKDKIIKLLQIGLISGLLVSIYGILEHFGIDKNLWVQDVQNRVFSTLGQPNWLAAYLAVLIPISIGFAIKSKSQDQMSNQIQMSNVIAESEKTGNNSFFIVSLWHCFIIIYYMTLLFTKSRSGFLGFWISLFILFLIFLFTHLHAIAYKWVKTVKSLSGIILLIIVITFFVGAPFNEINRFTLPQITKNKEQRTDIKKEEKPVGSSLLEVGITESGTIRKIVWKGAVDIFKNYPLFGSGVETFAFAYYKFRPVEHNMTSEWDFLYNKAHNEYLNYAATTGAFGLGSYLLIILIFIGWNLQQLKSQSSHLHQGFGGQAKLKTTIQNSKLLIMNPDFALYALRFALFSGWLSILITNFFGFSVVVIQLFFYLIPAISFILINESENKPQVTDDNKISSFQYLLIGAMLFVICYLLFVIFRTWTADTIFAKGYSESQNQDYTKAYKNIRQAIILNSDEPLYYDEFVVPAGYLSLLMDENNDSTLSSKLRDEAVMASNEAIKISPNNVNFWKTRTRLFFMLGQIDEKYYDDAVDSLERSKFLSPTDPKITYNLALLYDRKGNTPQAIKMLEETIRLKPDYKDAYLALGLFYEKEKKFDLARKEYNFILEHLDPENADVKKRLEEIK</sequence>
<evidence type="ECO:0000256" key="1">
    <source>
        <dbReference type="ARBA" id="ARBA00004141"/>
    </source>
</evidence>
<accession>A0A1F6A9G6</accession>
<dbReference type="PANTHER" id="PTHR37422:SF13">
    <property type="entry name" value="LIPOPOLYSACCHARIDE BIOSYNTHESIS PROTEIN PA4999-RELATED"/>
    <property type="match status" value="1"/>
</dbReference>
<name>A0A1F6A9G6_9BACT</name>
<evidence type="ECO:0000256" key="4">
    <source>
        <dbReference type="ARBA" id="ARBA00023136"/>
    </source>
</evidence>
<feature type="transmembrane region" description="Helical" evidence="6">
    <location>
        <begin position="249"/>
        <end position="270"/>
    </location>
</feature>
<dbReference type="EMBL" id="MFJN01000022">
    <property type="protein sequence ID" value="OGG21430.1"/>
    <property type="molecule type" value="Genomic_DNA"/>
</dbReference>
<comment type="subcellular location">
    <subcellularLocation>
        <location evidence="1">Membrane</location>
        <topology evidence="1">Multi-pass membrane protein</topology>
    </subcellularLocation>
</comment>
<protein>
    <recommendedName>
        <fullName evidence="7">O-antigen ligase-related domain-containing protein</fullName>
    </recommendedName>
</protein>
<feature type="transmembrane region" description="Helical" evidence="6">
    <location>
        <begin position="12"/>
        <end position="31"/>
    </location>
</feature>
<keyword evidence="4 6" id="KW-0472">Membrane</keyword>
<keyword evidence="3 6" id="KW-1133">Transmembrane helix</keyword>
<comment type="caution">
    <text evidence="8">The sequence shown here is derived from an EMBL/GenBank/DDBJ whole genome shotgun (WGS) entry which is preliminary data.</text>
</comment>
<feature type="domain" description="O-antigen ligase-related" evidence="7">
    <location>
        <begin position="233"/>
        <end position="412"/>
    </location>
</feature>
<dbReference type="STRING" id="1798384.A3D03_02890"/>
<dbReference type="Proteomes" id="UP000177092">
    <property type="component" value="Unassembled WGS sequence"/>
</dbReference>
<dbReference type="Pfam" id="PF04932">
    <property type="entry name" value="Wzy_C"/>
    <property type="match status" value="1"/>
</dbReference>
<keyword evidence="2 6" id="KW-0812">Transmembrane</keyword>
<feature type="transmembrane region" description="Helical" evidence="6">
    <location>
        <begin position="484"/>
        <end position="504"/>
    </location>
</feature>